<proteinExistence type="predicted"/>
<reference evidence="2 3" key="1">
    <citation type="journal article" date="2012" name="J. Bacteriol.">
        <title>Whole-Genome Sequence of Nocardiopsis alba Strain ATCC BAA-2165, Associated with Honeybees.</title>
        <authorList>
            <person name="Qiao J."/>
            <person name="Chen L."/>
            <person name="Li Y."/>
            <person name="Wang J."/>
            <person name="Zhang W."/>
            <person name="Chen S."/>
        </authorList>
    </citation>
    <scope>NUCLEOTIDE SEQUENCE [LARGE SCALE GENOMIC DNA]</scope>
    <source>
        <strain evidence="3">ATCC BAA-2165 / BE74</strain>
    </source>
</reference>
<evidence type="ECO:0000256" key="1">
    <source>
        <dbReference type="SAM" id="MobiDB-lite"/>
    </source>
</evidence>
<dbReference type="STRING" id="1205910.B005_4525"/>
<feature type="region of interest" description="Disordered" evidence="1">
    <location>
        <begin position="1"/>
        <end position="29"/>
    </location>
</feature>
<evidence type="ECO:0000313" key="2">
    <source>
        <dbReference type="EMBL" id="AFR06326.1"/>
    </source>
</evidence>
<feature type="compositionally biased region" description="Polar residues" evidence="1">
    <location>
        <begin position="16"/>
        <end position="25"/>
    </location>
</feature>
<dbReference type="KEGG" id="nal:B005_4525"/>
<dbReference type="HOGENOM" id="CLU_3202618_0_0_11"/>
<organism evidence="2 3">
    <name type="scientific">Nocardiopsis alba (strain ATCC BAA-2165 / BE74)</name>
    <dbReference type="NCBI Taxonomy" id="1205910"/>
    <lineage>
        <taxon>Bacteria</taxon>
        <taxon>Bacillati</taxon>
        <taxon>Actinomycetota</taxon>
        <taxon>Actinomycetes</taxon>
        <taxon>Streptosporangiales</taxon>
        <taxon>Nocardiopsidaceae</taxon>
        <taxon>Nocardiopsis</taxon>
    </lineage>
</organism>
<gene>
    <name evidence="2" type="ordered locus">B005_4525</name>
</gene>
<dbReference type="AlphaFoldDB" id="J7L0M6"/>
<name>J7L0M6_NOCAA</name>
<protein>
    <submittedName>
        <fullName evidence="2">Uncharacterized protein</fullName>
    </submittedName>
</protein>
<dbReference type="Proteomes" id="UP000003779">
    <property type="component" value="Chromosome"/>
</dbReference>
<dbReference type="EMBL" id="CP003788">
    <property type="protein sequence ID" value="AFR06326.1"/>
    <property type="molecule type" value="Genomic_DNA"/>
</dbReference>
<reference evidence="3" key="2">
    <citation type="submission" date="2012-08" db="EMBL/GenBank/DDBJ databases">
        <title>Whole-genome sequence of Nocardiopsis alba strain ATCC BAA-2165 associated with honeybees.</title>
        <authorList>
            <person name="Qiao J."/>
            <person name="Chen L."/>
            <person name="Li Y."/>
            <person name="Wang J."/>
            <person name="Zhang W."/>
            <person name="Chen S."/>
        </authorList>
    </citation>
    <scope>NUCLEOTIDE SEQUENCE [LARGE SCALE GENOMIC DNA]</scope>
    <source>
        <strain evidence="3">ATCC BAA-2165 / BE74</strain>
    </source>
</reference>
<accession>J7L0M6</accession>
<sequence length="45" mass="4838">MTARARRAESSAIRSTNPSGPSTVKSRPVRASTIAIHSWESTRAV</sequence>
<dbReference type="PATRIC" id="fig|1205910.3.peg.4270"/>
<evidence type="ECO:0000313" key="3">
    <source>
        <dbReference type="Proteomes" id="UP000003779"/>
    </source>
</evidence>